<dbReference type="KEGG" id="vai:BU251_04925"/>
<feature type="signal peptide" evidence="1">
    <location>
        <begin position="1"/>
        <end position="20"/>
    </location>
</feature>
<dbReference type="InterPro" id="IPR021457">
    <property type="entry name" value="DUF3108"/>
</dbReference>
<proteinExistence type="predicted"/>
<feature type="chain" id="PRO_5019031863" description="DUF3108 domain-containing protein" evidence="1">
    <location>
        <begin position="21"/>
        <end position="231"/>
    </location>
</feature>
<evidence type="ECO:0000313" key="2">
    <source>
        <dbReference type="EMBL" id="QAT17119.1"/>
    </source>
</evidence>
<dbReference type="Pfam" id="PF11306">
    <property type="entry name" value="DUF3108"/>
    <property type="match status" value="1"/>
</dbReference>
<dbReference type="RefSeq" id="WP_128699769.1">
    <property type="nucleotide sequence ID" value="NZ_CP019384.1"/>
</dbReference>
<dbReference type="OrthoDB" id="9808473at2"/>
<sequence>MKIRRSTLFFLSFLCIASTAFPSGYKGEEIAYAISPIGRAEYRDLGLVDLEGRKLKLITFRTVMPGFDDLEKIYADPETGLPVRVERDISWVFSKENLTEEYAAAQHTLVIRKYIDGKQVKEYKFTADGPIHNAVLLPFYLRRVEHLAPGWSYEIRLPDVYKVSLASLDDIEVSGKKYKAYHFISEPRKFEIWISSDASRVPLVIKGLGGFGYTLQMKDRVLPPAAGAEAS</sequence>
<reference evidence="2 3" key="1">
    <citation type="submission" date="2017-01" db="EMBL/GenBank/DDBJ databases">
        <title>First insights into the biology of 'candidatus Vampirococcus archaeovorus'.</title>
        <authorList>
            <person name="Kizina J."/>
            <person name="Jordan S."/>
            <person name="Stueber K."/>
            <person name="Reinhardt R."/>
            <person name="Harder J."/>
        </authorList>
    </citation>
    <scope>NUCLEOTIDE SEQUENCE [LARGE SCALE GENOMIC DNA]</scope>
    <source>
        <strain evidence="2 3">LiM</strain>
    </source>
</reference>
<evidence type="ECO:0008006" key="4">
    <source>
        <dbReference type="Google" id="ProtNLM"/>
    </source>
</evidence>
<dbReference type="EMBL" id="CP019384">
    <property type="protein sequence ID" value="QAT17119.1"/>
    <property type="molecule type" value="Genomic_DNA"/>
</dbReference>
<keyword evidence="3" id="KW-1185">Reference proteome</keyword>
<gene>
    <name evidence="2" type="ORF">BU251_04925</name>
</gene>
<keyword evidence="1" id="KW-0732">Signal</keyword>
<accession>A0A410P4L0</accession>
<dbReference type="Proteomes" id="UP000287243">
    <property type="component" value="Chromosome"/>
</dbReference>
<protein>
    <recommendedName>
        <fullName evidence="4">DUF3108 domain-containing protein</fullName>
    </recommendedName>
</protein>
<evidence type="ECO:0000256" key="1">
    <source>
        <dbReference type="SAM" id="SignalP"/>
    </source>
</evidence>
<dbReference type="AlphaFoldDB" id="A0A410P4L0"/>
<name>A0A410P4L0_VELA1</name>
<evidence type="ECO:0000313" key="3">
    <source>
        <dbReference type="Proteomes" id="UP000287243"/>
    </source>
</evidence>
<organism evidence="2 3">
    <name type="scientific">Velamenicoccus archaeovorus</name>
    <dbReference type="NCBI Taxonomy" id="1930593"/>
    <lineage>
        <taxon>Bacteria</taxon>
        <taxon>Pseudomonadati</taxon>
        <taxon>Candidatus Omnitrophota</taxon>
        <taxon>Candidatus Velamenicoccus</taxon>
    </lineage>
</organism>